<feature type="transmembrane region" description="Helical" evidence="2">
    <location>
        <begin position="6"/>
        <end position="23"/>
    </location>
</feature>
<feature type="transmembrane region" description="Helical" evidence="2">
    <location>
        <begin position="64"/>
        <end position="83"/>
    </location>
</feature>
<feature type="transmembrane region" description="Helical" evidence="2">
    <location>
        <begin position="30"/>
        <end position="52"/>
    </location>
</feature>
<dbReference type="EMBL" id="MN739575">
    <property type="protein sequence ID" value="QHT13630.1"/>
    <property type="molecule type" value="Genomic_DNA"/>
</dbReference>
<protein>
    <submittedName>
        <fullName evidence="3">Uncharacterized protein</fullName>
    </submittedName>
</protein>
<accession>A0A6C0DB66</accession>
<keyword evidence="2" id="KW-0472">Membrane</keyword>
<keyword evidence="2" id="KW-1133">Transmembrane helix</keyword>
<dbReference type="AlphaFoldDB" id="A0A6C0DB66"/>
<evidence type="ECO:0000256" key="2">
    <source>
        <dbReference type="SAM" id="Phobius"/>
    </source>
</evidence>
<keyword evidence="1" id="KW-0175">Coiled coil</keyword>
<name>A0A6C0DB66_9ZZZZ</name>
<evidence type="ECO:0000313" key="3">
    <source>
        <dbReference type="EMBL" id="QHT13630.1"/>
    </source>
</evidence>
<sequence>MHVATVASAGAIIIFIICVVAATRPGFYGFAPLFPVALLTGIVPVFLVVFFFNKIDPTVAKEVVINLGVVLIGVALIGLLVAGTCMTVRPTERFVDGFESGSGSGSPTLGQLWKDIGAAERDVCDLVTRANEFIQGEVGHPGIDNPTLVSAAIESERSGAGGPLVNCPTGGDIDERVDEAENRINRLEHTVRGFTNRPIEAAYKRSDTCKAQTAPVVVETFEDQVNGLVLLNERLTAVREQIEKQKSWLRIVDEKTAAMQRGEVSDCDKAAGTAKIEMDISANEEH</sequence>
<reference evidence="3" key="1">
    <citation type="journal article" date="2020" name="Nature">
        <title>Giant virus diversity and host interactions through global metagenomics.</title>
        <authorList>
            <person name="Schulz F."/>
            <person name="Roux S."/>
            <person name="Paez-Espino D."/>
            <person name="Jungbluth S."/>
            <person name="Walsh D.A."/>
            <person name="Denef V.J."/>
            <person name="McMahon K.D."/>
            <person name="Konstantinidis K.T."/>
            <person name="Eloe-Fadrosh E.A."/>
            <person name="Kyrpides N.C."/>
            <person name="Woyke T."/>
        </authorList>
    </citation>
    <scope>NUCLEOTIDE SEQUENCE</scope>
    <source>
        <strain evidence="3">GVMAG-M-3300023174-132</strain>
    </source>
</reference>
<feature type="coiled-coil region" evidence="1">
    <location>
        <begin position="170"/>
        <end position="197"/>
    </location>
</feature>
<organism evidence="3">
    <name type="scientific">viral metagenome</name>
    <dbReference type="NCBI Taxonomy" id="1070528"/>
    <lineage>
        <taxon>unclassified sequences</taxon>
        <taxon>metagenomes</taxon>
        <taxon>organismal metagenomes</taxon>
    </lineage>
</organism>
<proteinExistence type="predicted"/>
<evidence type="ECO:0000256" key="1">
    <source>
        <dbReference type="SAM" id="Coils"/>
    </source>
</evidence>
<keyword evidence="2" id="KW-0812">Transmembrane</keyword>